<dbReference type="InterPro" id="IPR036390">
    <property type="entry name" value="WH_DNA-bd_sf"/>
</dbReference>
<sequence>MSIRQGFLALLSEQPMGGYQLRQEFEARTGGTWPLNIGQAYTTLQRLERDGLVEPVPDDAAPATSPKGGPNPERYRLTEAGRAEATAWWQRPVERNAPARDELAIKLALAVTVHGVDIGAVVQRQRTETLRALRDYTRLKRDATTDGPGLAWSLVLDSLIFAAEAEVRWLDHVETAVLRASHTRPGSAPVAAVETPRPTDTKAGR</sequence>
<evidence type="ECO:0000259" key="3">
    <source>
        <dbReference type="Pfam" id="PF10400"/>
    </source>
</evidence>
<reference evidence="4 5" key="1">
    <citation type="submission" date="2019-01" db="EMBL/GenBank/DDBJ databases">
        <title>Genome sequencing of strain FW10M-9.</title>
        <authorList>
            <person name="Heo J."/>
            <person name="Kim S.-J."/>
            <person name="Kim J.-S."/>
            <person name="Hong S.-B."/>
            <person name="Kwon S.-W."/>
        </authorList>
    </citation>
    <scope>NUCLEOTIDE SEQUENCE [LARGE SCALE GENOMIC DNA]</scope>
    <source>
        <strain evidence="4 5">FW10M-9</strain>
    </source>
</reference>
<dbReference type="Gene3D" id="1.10.10.10">
    <property type="entry name" value="Winged helix-like DNA-binding domain superfamily/Winged helix DNA-binding domain"/>
    <property type="match status" value="1"/>
</dbReference>
<dbReference type="Pfam" id="PF10400">
    <property type="entry name" value="Vir_act_alpha_C"/>
    <property type="match status" value="1"/>
</dbReference>
<feature type="region of interest" description="Disordered" evidence="1">
    <location>
        <begin position="54"/>
        <end position="74"/>
    </location>
</feature>
<evidence type="ECO:0000313" key="4">
    <source>
        <dbReference type="EMBL" id="QAY70156.1"/>
    </source>
</evidence>
<dbReference type="Proteomes" id="UP000292118">
    <property type="component" value="Chromosome"/>
</dbReference>
<dbReference type="SUPFAM" id="SSF46785">
    <property type="entry name" value="Winged helix' DNA-binding domain"/>
    <property type="match status" value="1"/>
</dbReference>
<proteinExistence type="predicted"/>
<evidence type="ECO:0000313" key="5">
    <source>
        <dbReference type="Proteomes" id="UP000292118"/>
    </source>
</evidence>
<dbReference type="OrthoDB" id="3186544at2"/>
<feature type="domain" description="Transcription regulator PadR N-terminal" evidence="2">
    <location>
        <begin position="8"/>
        <end position="85"/>
    </location>
</feature>
<keyword evidence="5" id="KW-1185">Reference proteome</keyword>
<accession>A0A4P6F490</accession>
<evidence type="ECO:0000256" key="1">
    <source>
        <dbReference type="SAM" id="MobiDB-lite"/>
    </source>
</evidence>
<gene>
    <name evidence="4" type="ORF">ET471_08990</name>
</gene>
<dbReference type="RefSeq" id="WP_129187662.1">
    <property type="nucleotide sequence ID" value="NZ_CP035493.1"/>
</dbReference>
<dbReference type="InterPro" id="IPR018309">
    <property type="entry name" value="Tscrpt_reg_PadR_C"/>
</dbReference>
<feature type="region of interest" description="Disordered" evidence="1">
    <location>
        <begin position="184"/>
        <end position="205"/>
    </location>
</feature>
<evidence type="ECO:0000259" key="2">
    <source>
        <dbReference type="Pfam" id="PF03551"/>
    </source>
</evidence>
<dbReference type="AlphaFoldDB" id="A0A4P6F490"/>
<dbReference type="PANTHER" id="PTHR43252">
    <property type="entry name" value="TRANSCRIPTIONAL REGULATOR YQJI"/>
    <property type="match status" value="1"/>
</dbReference>
<protein>
    <submittedName>
        <fullName evidence="4">PadR family transcriptional regulator</fullName>
    </submittedName>
</protein>
<dbReference type="InterPro" id="IPR005149">
    <property type="entry name" value="Tscrpt_reg_PadR_N"/>
</dbReference>
<dbReference type="KEGG" id="xya:ET471_08990"/>
<name>A0A4P6F490_9MICO</name>
<dbReference type="EMBL" id="CP035493">
    <property type="protein sequence ID" value="QAY70156.1"/>
    <property type="molecule type" value="Genomic_DNA"/>
</dbReference>
<dbReference type="PANTHER" id="PTHR43252:SF6">
    <property type="entry name" value="NEGATIVE TRANSCRIPTION REGULATOR PADR"/>
    <property type="match status" value="1"/>
</dbReference>
<feature type="domain" description="Transcription regulator PadR C-terminal" evidence="3">
    <location>
        <begin position="100"/>
        <end position="175"/>
    </location>
</feature>
<dbReference type="InterPro" id="IPR036388">
    <property type="entry name" value="WH-like_DNA-bd_sf"/>
</dbReference>
<dbReference type="Pfam" id="PF03551">
    <property type="entry name" value="PadR"/>
    <property type="match status" value="1"/>
</dbReference>
<organism evidence="4 5">
    <name type="scientific">Xylanimonas protaetiae</name>
    <dbReference type="NCBI Taxonomy" id="2509457"/>
    <lineage>
        <taxon>Bacteria</taxon>
        <taxon>Bacillati</taxon>
        <taxon>Actinomycetota</taxon>
        <taxon>Actinomycetes</taxon>
        <taxon>Micrococcales</taxon>
        <taxon>Promicromonosporaceae</taxon>
        <taxon>Xylanimonas</taxon>
    </lineage>
</organism>